<evidence type="ECO:0000256" key="1">
    <source>
        <dbReference type="SAM" id="MobiDB-lite"/>
    </source>
</evidence>
<dbReference type="EMBL" id="CABVHQ010000155">
    <property type="protein sequence ID" value="VVO42084.1"/>
    <property type="molecule type" value="Genomic_DNA"/>
</dbReference>
<sequence length="95" mass="10331">MWEESLNEDLERAGSYSDSLWQTPECRPSPKEAKVLPQAYGTSLRLGVPSLRHSSGGIASGRLRFDLLSMCSTSSNGAARLPPDERLHSASRRGG</sequence>
<proteinExistence type="predicted"/>
<dbReference type="AlphaFoldDB" id="A0A5E7FTK2"/>
<name>A0A5E7FTK2_PSEFL</name>
<reference evidence="2 3" key="1">
    <citation type="submission" date="2019-09" db="EMBL/GenBank/DDBJ databases">
        <authorList>
            <person name="Chandra G."/>
            <person name="Truman W A."/>
        </authorList>
    </citation>
    <scope>NUCLEOTIDE SEQUENCE [LARGE SCALE GENOMIC DNA]</scope>
    <source>
        <strain evidence="2">PS691</strain>
    </source>
</reference>
<evidence type="ECO:0000313" key="2">
    <source>
        <dbReference type="EMBL" id="VVO42084.1"/>
    </source>
</evidence>
<feature type="region of interest" description="Disordered" evidence="1">
    <location>
        <begin position="73"/>
        <end position="95"/>
    </location>
</feature>
<evidence type="ECO:0000313" key="3">
    <source>
        <dbReference type="Proteomes" id="UP000337909"/>
    </source>
</evidence>
<organism evidence="2 3">
    <name type="scientific">Pseudomonas fluorescens</name>
    <dbReference type="NCBI Taxonomy" id="294"/>
    <lineage>
        <taxon>Bacteria</taxon>
        <taxon>Pseudomonadati</taxon>
        <taxon>Pseudomonadota</taxon>
        <taxon>Gammaproteobacteria</taxon>
        <taxon>Pseudomonadales</taxon>
        <taxon>Pseudomonadaceae</taxon>
        <taxon>Pseudomonas</taxon>
    </lineage>
</organism>
<dbReference type="Proteomes" id="UP000337909">
    <property type="component" value="Unassembled WGS sequence"/>
</dbReference>
<protein>
    <submittedName>
        <fullName evidence="2">Uncharacterized protein</fullName>
    </submittedName>
</protein>
<feature type="region of interest" description="Disordered" evidence="1">
    <location>
        <begin position="1"/>
        <end position="32"/>
    </location>
</feature>
<accession>A0A5E7FTK2</accession>
<gene>
    <name evidence="2" type="ORF">PS691_05837</name>
</gene>